<dbReference type="PANTHER" id="PTHR34599">
    <property type="entry name" value="PEROXIDASE-RELATED"/>
    <property type="match status" value="1"/>
</dbReference>
<dbReference type="SUPFAM" id="SSF48317">
    <property type="entry name" value="Acid phosphatase/Vanadium-dependent haloperoxidase"/>
    <property type="match status" value="1"/>
</dbReference>
<dbReference type="CDD" id="cd03398">
    <property type="entry name" value="PAP2_haloperoxidase"/>
    <property type="match status" value="1"/>
</dbReference>
<name>A0A2S0ULL0_9RHOB</name>
<dbReference type="OrthoDB" id="7624131at2"/>
<sequence>MVRTGLGQIAAGVVLAMAMAFAAPVRADDGARVIANWYRLVLELVRHTPTYSPPVASRAFSYLGVIAYEAVATGKPDMVSFAGQLTDLTPVPPREAGLAYDEAVVVNAAMTDAVKVFFSNTGPTGQRAKAAMEKSLTAQVVEGVAPDVVERSKAYGKVVADHIIAWSSTDGGAVVENMGFPYESALAKGPGDWVPTSLIVQQQKPLLPDWGNVRPFAMPAGDACALPPPPAYSEDPSSAFYAEAKEVYDVTTNLTPEQKLIARFWSDDPMLSPTPPGHWTAIAMDILDAQDADAARRAEVLARLGIAVADAFIGCWQSKYEYNLLRPVTYIRRVIDPKWEALLITPPFPEYPSGHSTQSGAAAAVLTDLFGENFAFDDATHEDEGMAARHYPSFATAAEEAALSRLYGGIHFRSAIERGLEQGRCIGAHVNALRTRK</sequence>
<dbReference type="InterPro" id="IPR052559">
    <property type="entry name" value="V-haloperoxidase"/>
</dbReference>
<evidence type="ECO:0000259" key="2">
    <source>
        <dbReference type="Pfam" id="PF01569"/>
    </source>
</evidence>
<dbReference type="InterPro" id="IPR036938">
    <property type="entry name" value="PAP2/HPO_sf"/>
</dbReference>
<keyword evidence="1" id="KW-0732">Signal</keyword>
<evidence type="ECO:0000313" key="4">
    <source>
        <dbReference type="Proteomes" id="UP000244496"/>
    </source>
</evidence>
<dbReference type="Gene3D" id="1.10.606.20">
    <property type="match status" value="1"/>
</dbReference>
<dbReference type="EMBL" id="CP028918">
    <property type="protein sequence ID" value="AWB48714.1"/>
    <property type="molecule type" value="Genomic_DNA"/>
</dbReference>
<accession>A0A2S0ULL0</accession>
<gene>
    <name evidence="3" type="ORF">HYN69_09510</name>
</gene>
<evidence type="ECO:0000313" key="3">
    <source>
        <dbReference type="EMBL" id="AWB48714.1"/>
    </source>
</evidence>
<dbReference type="AlphaFoldDB" id="A0A2S0ULL0"/>
<feature type="domain" description="Phosphatidic acid phosphatase type 2/haloperoxidase" evidence="2">
    <location>
        <begin position="309"/>
        <end position="432"/>
    </location>
</feature>
<dbReference type="Pfam" id="PF01569">
    <property type="entry name" value="PAP2"/>
    <property type="match status" value="1"/>
</dbReference>
<protein>
    <submittedName>
        <fullName evidence="3">Phosphoesterase PA-phosphatase</fullName>
    </submittedName>
</protein>
<evidence type="ECO:0000256" key="1">
    <source>
        <dbReference type="SAM" id="SignalP"/>
    </source>
</evidence>
<dbReference type="KEGG" id="geh:HYN69_09510"/>
<organism evidence="3 4">
    <name type="scientific">Paragemmobacter aquarius</name>
    <dbReference type="NCBI Taxonomy" id="2169400"/>
    <lineage>
        <taxon>Bacteria</taxon>
        <taxon>Pseudomonadati</taxon>
        <taxon>Pseudomonadota</taxon>
        <taxon>Alphaproteobacteria</taxon>
        <taxon>Rhodobacterales</taxon>
        <taxon>Paracoccaceae</taxon>
        <taxon>Paragemmobacter</taxon>
    </lineage>
</organism>
<dbReference type="InterPro" id="IPR000326">
    <property type="entry name" value="PAP2/HPO"/>
</dbReference>
<proteinExistence type="predicted"/>
<reference evidence="3 4" key="1">
    <citation type="submission" date="2018-04" db="EMBL/GenBank/DDBJ databases">
        <title>Genome sequencing of Gemmobacter.</title>
        <authorList>
            <person name="Yi H."/>
            <person name="Baek M.-G."/>
        </authorList>
    </citation>
    <scope>NUCLEOTIDE SEQUENCE [LARGE SCALE GENOMIC DNA]</scope>
    <source>
        <strain evidence="3 4">HYN0069</strain>
    </source>
</reference>
<keyword evidence="4" id="KW-1185">Reference proteome</keyword>
<feature type="chain" id="PRO_5015633892" evidence="1">
    <location>
        <begin position="23"/>
        <end position="437"/>
    </location>
</feature>
<feature type="signal peptide" evidence="1">
    <location>
        <begin position="1"/>
        <end position="22"/>
    </location>
</feature>
<dbReference type="RefSeq" id="WP_108435533.1">
    <property type="nucleotide sequence ID" value="NZ_CP028918.1"/>
</dbReference>
<dbReference type="PANTHER" id="PTHR34599:SF1">
    <property type="entry name" value="PHOSPHATIDIC ACID PHOSPHATASE TYPE 2_HALOPEROXIDASE DOMAIN-CONTAINING PROTEIN"/>
    <property type="match status" value="1"/>
</dbReference>
<dbReference type="Proteomes" id="UP000244496">
    <property type="component" value="Chromosome"/>
</dbReference>